<dbReference type="PANTHER" id="PTHR30461:SF2">
    <property type="entry name" value="SERINE RECOMBINASE PINE-RELATED"/>
    <property type="match status" value="1"/>
</dbReference>
<evidence type="ECO:0000259" key="4">
    <source>
        <dbReference type="PROSITE" id="PS51737"/>
    </source>
</evidence>
<dbReference type="InterPro" id="IPR006119">
    <property type="entry name" value="Resolv_N"/>
</dbReference>
<organism evidence="5 6">
    <name type="scientific">Pseudomonas fluorescens</name>
    <dbReference type="NCBI Taxonomy" id="294"/>
    <lineage>
        <taxon>Bacteria</taxon>
        <taxon>Pseudomonadati</taxon>
        <taxon>Pseudomonadota</taxon>
        <taxon>Gammaproteobacteria</taxon>
        <taxon>Pseudomonadales</taxon>
        <taxon>Pseudomonadaceae</taxon>
        <taxon>Pseudomonas</taxon>
    </lineage>
</organism>
<dbReference type="InterPro" id="IPR011109">
    <property type="entry name" value="DNA_bind_recombinase_dom"/>
</dbReference>
<keyword evidence="2" id="KW-0233">DNA recombination</keyword>
<dbReference type="RefSeq" id="WP_115284401.1">
    <property type="nucleotide sequence ID" value="NZ_UGUS01000002.1"/>
</dbReference>
<dbReference type="PROSITE" id="PS51737">
    <property type="entry name" value="RECOMBINASE_DNA_BIND"/>
    <property type="match status" value="1"/>
</dbReference>
<dbReference type="InterPro" id="IPR038109">
    <property type="entry name" value="DNA_bind_recomb_sf"/>
</dbReference>
<feature type="domain" description="Resolvase/invertase-type recombinase catalytic" evidence="3">
    <location>
        <begin position="4"/>
        <end position="165"/>
    </location>
</feature>
<dbReference type="AlphaFoldDB" id="A0A379ILH3"/>
<dbReference type="SMART" id="SM00857">
    <property type="entry name" value="Resolvase"/>
    <property type="match status" value="1"/>
</dbReference>
<dbReference type="PANTHER" id="PTHR30461">
    <property type="entry name" value="DNA-INVERTASE FROM LAMBDOID PROPHAGE"/>
    <property type="match status" value="1"/>
</dbReference>
<reference evidence="5 6" key="1">
    <citation type="submission" date="2018-06" db="EMBL/GenBank/DDBJ databases">
        <authorList>
            <consortium name="Pathogen Informatics"/>
            <person name="Doyle S."/>
        </authorList>
    </citation>
    <scope>NUCLEOTIDE SEQUENCE [LARGE SCALE GENOMIC DNA]</scope>
    <source>
        <strain evidence="5 6">NCTC10392</strain>
    </source>
</reference>
<feature type="domain" description="Recombinase" evidence="4">
    <location>
        <begin position="177"/>
        <end position="297"/>
    </location>
</feature>
<dbReference type="Proteomes" id="UP000255125">
    <property type="component" value="Unassembled WGS sequence"/>
</dbReference>
<dbReference type="SUPFAM" id="SSF53041">
    <property type="entry name" value="Resolvase-like"/>
    <property type="match status" value="1"/>
</dbReference>
<sequence length="348" mass="39486">MTHKAYSYIRFSSPEQAKGDSYRRQRDAAVKYCIDHDLELATAREYTFLDKGKSAYSGRHLDDEGQLKRFLDLVENGTIERGSYLLVESLDRLSREKVNTALPRFMDLLTQGIRVVTLADGRLYTDEFNELDLIISIVHMSRAHNESSIKGERVSAAWTNKKALARTERKPLGKACPYWLTLIDDQYQPIPERAETVRLIFNLAIQGYGQGVIPRLLNERGIPVFGSRNRNHSGAWGTSSVSKLLGNRALLGEYQPTHIVGGKRVNDGEPVVGFFPVVIEESLFYQAQAVRAERRIHKTGKQSELSNSVEKFPGNSVQKFPVAQAFFTAFFRCLKRKESLPVSRISQW</sequence>
<accession>A0A379ILH3</accession>
<dbReference type="GO" id="GO:0003677">
    <property type="term" value="F:DNA binding"/>
    <property type="evidence" value="ECO:0007669"/>
    <property type="project" value="UniProtKB-KW"/>
</dbReference>
<dbReference type="OrthoDB" id="9791494at2"/>
<proteinExistence type="predicted"/>
<gene>
    <name evidence="5" type="ORF">NCTC10392_05601</name>
</gene>
<evidence type="ECO:0000313" key="6">
    <source>
        <dbReference type="Proteomes" id="UP000255125"/>
    </source>
</evidence>
<dbReference type="Gene3D" id="3.40.50.1390">
    <property type="entry name" value="Resolvase, N-terminal catalytic domain"/>
    <property type="match status" value="1"/>
</dbReference>
<dbReference type="Pfam" id="PF07508">
    <property type="entry name" value="Recombinase"/>
    <property type="match status" value="1"/>
</dbReference>
<dbReference type="CDD" id="cd00338">
    <property type="entry name" value="Ser_Recombinase"/>
    <property type="match status" value="1"/>
</dbReference>
<evidence type="ECO:0000259" key="3">
    <source>
        <dbReference type="PROSITE" id="PS51736"/>
    </source>
</evidence>
<evidence type="ECO:0000256" key="2">
    <source>
        <dbReference type="ARBA" id="ARBA00023172"/>
    </source>
</evidence>
<dbReference type="Gene3D" id="3.90.1750.20">
    <property type="entry name" value="Putative Large Serine Recombinase, Chain B, Domain 2"/>
    <property type="match status" value="1"/>
</dbReference>
<name>A0A379ILH3_PSEFL</name>
<evidence type="ECO:0000256" key="1">
    <source>
        <dbReference type="ARBA" id="ARBA00023125"/>
    </source>
</evidence>
<protein>
    <submittedName>
        <fullName evidence="5">Recombinase-like protein</fullName>
    </submittedName>
</protein>
<dbReference type="Pfam" id="PF00239">
    <property type="entry name" value="Resolvase"/>
    <property type="match status" value="1"/>
</dbReference>
<evidence type="ECO:0000313" key="5">
    <source>
        <dbReference type="EMBL" id="SUD34561.1"/>
    </source>
</evidence>
<dbReference type="InterPro" id="IPR050639">
    <property type="entry name" value="SSR_resolvase"/>
</dbReference>
<dbReference type="GO" id="GO:0000150">
    <property type="term" value="F:DNA strand exchange activity"/>
    <property type="evidence" value="ECO:0007669"/>
    <property type="project" value="InterPro"/>
</dbReference>
<dbReference type="PROSITE" id="PS51736">
    <property type="entry name" value="RECOMBINASES_3"/>
    <property type="match status" value="1"/>
</dbReference>
<keyword evidence="1" id="KW-0238">DNA-binding</keyword>
<dbReference type="InterPro" id="IPR036162">
    <property type="entry name" value="Resolvase-like_N_sf"/>
</dbReference>
<dbReference type="EMBL" id="UGUS01000002">
    <property type="protein sequence ID" value="SUD34561.1"/>
    <property type="molecule type" value="Genomic_DNA"/>
</dbReference>